<accession>A0ABV2SFM8</accession>
<dbReference type="EMBL" id="JBEWTB010000002">
    <property type="protein sequence ID" value="MET4756577.1"/>
    <property type="molecule type" value="Genomic_DNA"/>
</dbReference>
<feature type="transmembrane region" description="Helical" evidence="7">
    <location>
        <begin position="357"/>
        <end position="377"/>
    </location>
</feature>
<feature type="transmembrane region" description="Helical" evidence="7">
    <location>
        <begin position="129"/>
        <end position="151"/>
    </location>
</feature>
<dbReference type="PANTHER" id="PTHR30252">
    <property type="entry name" value="INNER MEMBRANE PEPTIDE TRANSPORTER"/>
    <property type="match status" value="1"/>
</dbReference>
<feature type="transmembrane region" description="Helical" evidence="7">
    <location>
        <begin position="383"/>
        <end position="407"/>
    </location>
</feature>
<dbReference type="Pfam" id="PF02554">
    <property type="entry name" value="CstA"/>
    <property type="match status" value="3"/>
</dbReference>
<evidence type="ECO:0000256" key="7">
    <source>
        <dbReference type="SAM" id="Phobius"/>
    </source>
</evidence>
<feature type="transmembrane region" description="Helical" evidence="7">
    <location>
        <begin position="229"/>
        <end position="247"/>
    </location>
</feature>
<organism evidence="9 10">
    <name type="scientific">Endozoicomonas lisbonensis</name>
    <dbReference type="NCBI Taxonomy" id="3120522"/>
    <lineage>
        <taxon>Bacteria</taxon>
        <taxon>Pseudomonadati</taxon>
        <taxon>Pseudomonadota</taxon>
        <taxon>Gammaproteobacteria</taxon>
        <taxon>Oceanospirillales</taxon>
        <taxon>Endozoicomonadaceae</taxon>
        <taxon>Endozoicomonas</taxon>
    </lineage>
</organism>
<feature type="transmembrane region" description="Helical" evidence="7">
    <location>
        <begin position="267"/>
        <end position="293"/>
    </location>
</feature>
<evidence type="ECO:0000256" key="1">
    <source>
        <dbReference type="ARBA" id="ARBA00004651"/>
    </source>
</evidence>
<sequence length="481" mass="51574">MVSFSCALLALITGYVLYGSVVEKAFGADSTRTTPAYELTDGVDFVPLSWPKIFLIQFLNIAGLGPIFGAILGALYGPAAFIWIVFGCIFAGSVHDYFSGMMSLRHEGKSIPEVVGIYLGSHVRQFMRVMSIVLLLLVGVVFMVGPASLLSNLGFDGVFADKSFWLAVIIGYYFVATILPVDKLIARIYPLFALALLFMAVGIAVMLVFNDLPVPEVGTASNHPAGLPVWPMLCITIACGAISGFHATQSPLMARCIPNETVGRRVFYGAMVAEGVVTLIWAAAAMAFFPNGIEGLSDVLDKGGPSLVVNEVAIGLMGSFGGMLAILGVIACPITSGDTAFRSLRLIFADMLNIRQIHIFHRLVLAVPVFVAGYLLTLVDFSIIWRYFAFSNQALATVVLWTAAVYMVTQDRNFWIPLAPAVFMTGVCSTYILMAPEGLAVSSSVAWPAGVLVALTAGLLFILKASGKRQQSDEMDLAFSP</sequence>
<evidence type="ECO:0000256" key="3">
    <source>
        <dbReference type="ARBA" id="ARBA00022475"/>
    </source>
</evidence>
<keyword evidence="3" id="KW-1003">Cell membrane</keyword>
<feature type="transmembrane region" description="Helical" evidence="7">
    <location>
        <begin position="67"/>
        <end position="92"/>
    </location>
</feature>
<dbReference type="RefSeq" id="WP_354016317.1">
    <property type="nucleotide sequence ID" value="NZ_JBEWTB010000002.1"/>
</dbReference>
<evidence type="ECO:0000313" key="10">
    <source>
        <dbReference type="Proteomes" id="UP001549366"/>
    </source>
</evidence>
<dbReference type="InterPro" id="IPR051605">
    <property type="entry name" value="CstA"/>
</dbReference>
<feature type="domain" description="CstA N-terminal" evidence="8">
    <location>
        <begin position="309"/>
        <end position="427"/>
    </location>
</feature>
<evidence type="ECO:0000256" key="6">
    <source>
        <dbReference type="ARBA" id="ARBA00023136"/>
    </source>
</evidence>
<name>A0ABV2SFM8_9GAMM</name>
<keyword evidence="6 7" id="KW-0472">Membrane</keyword>
<feature type="domain" description="CstA N-terminal" evidence="8">
    <location>
        <begin position="5"/>
        <end position="143"/>
    </location>
</feature>
<comment type="subcellular location">
    <subcellularLocation>
        <location evidence="1">Cell membrane</location>
        <topology evidence="1">Multi-pass membrane protein</topology>
    </subcellularLocation>
</comment>
<comment type="similarity">
    <text evidence="2">Belongs to the peptide transporter carbon starvation (CstA) (TC 2.A.114) family.</text>
</comment>
<feature type="transmembrane region" description="Helical" evidence="7">
    <location>
        <begin position="163"/>
        <end position="181"/>
    </location>
</feature>
<dbReference type="PANTHER" id="PTHR30252:SF4">
    <property type="entry name" value="CARBON STARVATION"/>
    <property type="match status" value="1"/>
</dbReference>
<feature type="transmembrane region" description="Helical" evidence="7">
    <location>
        <begin position="414"/>
        <end position="433"/>
    </location>
</feature>
<feature type="transmembrane region" description="Helical" evidence="7">
    <location>
        <begin position="313"/>
        <end position="336"/>
    </location>
</feature>
<evidence type="ECO:0000256" key="5">
    <source>
        <dbReference type="ARBA" id="ARBA00022989"/>
    </source>
</evidence>
<evidence type="ECO:0000259" key="8">
    <source>
        <dbReference type="Pfam" id="PF02554"/>
    </source>
</evidence>
<feature type="domain" description="CstA N-terminal" evidence="8">
    <location>
        <begin position="158"/>
        <end position="286"/>
    </location>
</feature>
<proteinExistence type="inferred from homology"/>
<feature type="transmembrane region" description="Helical" evidence="7">
    <location>
        <begin position="188"/>
        <end position="209"/>
    </location>
</feature>
<feature type="transmembrane region" description="Helical" evidence="7">
    <location>
        <begin position="445"/>
        <end position="463"/>
    </location>
</feature>
<keyword evidence="10" id="KW-1185">Reference proteome</keyword>
<comment type="caution">
    <text evidence="9">The sequence shown here is derived from an EMBL/GenBank/DDBJ whole genome shotgun (WGS) entry which is preliminary data.</text>
</comment>
<keyword evidence="5 7" id="KW-1133">Transmembrane helix</keyword>
<evidence type="ECO:0000256" key="4">
    <source>
        <dbReference type="ARBA" id="ARBA00022692"/>
    </source>
</evidence>
<dbReference type="InterPro" id="IPR003706">
    <property type="entry name" value="CstA_N"/>
</dbReference>
<reference evidence="9 10" key="1">
    <citation type="submission" date="2024-06" db="EMBL/GenBank/DDBJ databases">
        <title>Genomic Encyclopedia of Type Strains, Phase V (KMG-V): Genome sequencing to study the core and pangenomes of soil and plant-associated prokaryotes.</title>
        <authorList>
            <person name="Whitman W."/>
        </authorList>
    </citation>
    <scope>NUCLEOTIDE SEQUENCE [LARGE SCALE GENOMIC DNA]</scope>
    <source>
        <strain evidence="9 10">NE40</strain>
    </source>
</reference>
<keyword evidence="4 7" id="KW-0812">Transmembrane</keyword>
<evidence type="ECO:0000256" key="2">
    <source>
        <dbReference type="ARBA" id="ARBA00007755"/>
    </source>
</evidence>
<protein>
    <submittedName>
        <fullName evidence="9">Carbon starvation protein CstA</fullName>
    </submittedName>
</protein>
<dbReference type="Proteomes" id="UP001549366">
    <property type="component" value="Unassembled WGS sequence"/>
</dbReference>
<gene>
    <name evidence="9" type="ORF">V5J35_001769</name>
</gene>
<evidence type="ECO:0000313" key="9">
    <source>
        <dbReference type="EMBL" id="MET4756577.1"/>
    </source>
</evidence>